<dbReference type="Pfam" id="PF04167">
    <property type="entry name" value="DUF402"/>
    <property type="match status" value="1"/>
</dbReference>
<keyword evidence="1" id="KW-0378">Hydrolase</keyword>
<evidence type="ECO:0000313" key="3">
    <source>
        <dbReference type="EMBL" id="RAV12642.1"/>
    </source>
</evidence>
<evidence type="ECO:0000259" key="2">
    <source>
        <dbReference type="Pfam" id="PF04167"/>
    </source>
</evidence>
<reference evidence="3 4" key="1">
    <citation type="journal article" date="2009" name="Int. J. Syst. Evol. Microbiol.">
        <title>Paenibacillus contaminans sp. nov., isolated from a contaminated laboratory plate.</title>
        <authorList>
            <person name="Chou J.H."/>
            <person name="Lee J.H."/>
            <person name="Lin M.C."/>
            <person name="Chang P.S."/>
            <person name="Arun A.B."/>
            <person name="Young C.C."/>
            <person name="Chen W.M."/>
        </authorList>
    </citation>
    <scope>NUCLEOTIDE SEQUENCE [LARGE SCALE GENOMIC DNA]</scope>
    <source>
        <strain evidence="3 4">CKOBP-6</strain>
    </source>
</reference>
<evidence type="ECO:0000256" key="1">
    <source>
        <dbReference type="ARBA" id="ARBA00022801"/>
    </source>
</evidence>
<gene>
    <name evidence="3" type="ORF">DQG23_34235</name>
</gene>
<dbReference type="Proteomes" id="UP000250369">
    <property type="component" value="Unassembled WGS sequence"/>
</dbReference>
<comment type="caution">
    <text evidence="3">The sequence shown here is derived from an EMBL/GenBank/DDBJ whole genome shotgun (WGS) entry which is preliminary data.</text>
</comment>
<dbReference type="InterPro" id="IPR007295">
    <property type="entry name" value="DUF402"/>
</dbReference>
<dbReference type="AlphaFoldDB" id="A0A329LZE6"/>
<evidence type="ECO:0000313" key="4">
    <source>
        <dbReference type="Proteomes" id="UP000250369"/>
    </source>
</evidence>
<dbReference type="EMBL" id="QMFB01000032">
    <property type="protein sequence ID" value="RAV12642.1"/>
    <property type="molecule type" value="Genomic_DNA"/>
</dbReference>
<accession>A0A329LZE6</accession>
<name>A0A329LZE6_9BACL</name>
<keyword evidence="4" id="KW-1185">Reference proteome</keyword>
<sequence>MNYTIKSFKHDGRLHRVWLQNWRVPSELLHPGHAAEAMLVFVNSHTRIREADGTEWTSKVPGVSFFIPGQWYNIVALLENGGIRYYCNVASPPYEAGQVVTYIDYDLDVIHTWNGETQLVDEDEYERHKTLYHYSPAVEAKVKAGLSELLGLVERRGAPFNDEWAYAYYEMWKRRERTGKA</sequence>
<protein>
    <recommendedName>
        <fullName evidence="2">DUF402 domain-containing protein</fullName>
    </recommendedName>
</protein>
<dbReference type="PANTHER" id="PTHR39159:SF1">
    <property type="entry name" value="UPF0374 PROTEIN YGAC"/>
    <property type="match status" value="1"/>
</dbReference>
<dbReference type="SUPFAM" id="SSF159234">
    <property type="entry name" value="FomD-like"/>
    <property type="match status" value="1"/>
</dbReference>
<dbReference type="InterPro" id="IPR035930">
    <property type="entry name" value="FomD-like_sf"/>
</dbReference>
<dbReference type="RefSeq" id="WP_113035532.1">
    <property type="nucleotide sequence ID" value="NZ_QMFB01000032.1"/>
</dbReference>
<dbReference type="PANTHER" id="PTHR39159">
    <property type="match status" value="1"/>
</dbReference>
<organism evidence="3 4">
    <name type="scientific">Paenibacillus contaminans</name>
    <dbReference type="NCBI Taxonomy" id="450362"/>
    <lineage>
        <taxon>Bacteria</taxon>
        <taxon>Bacillati</taxon>
        <taxon>Bacillota</taxon>
        <taxon>Bacilli</taxon>
        <taxon>Bacillales</taxon>
        <taxon>Paenibacillaceae</taxon>
        <taxon>Paenibacillus</taxon>
    </lineage>
</organism>
<dbReference type="OrthoDB" id="1645325at2"/>
<proteinExistence type="predicted"/>
<dbReference type="GO" id="GO:0016787">
    <property type="term" value="F:hydrolase activity"/>
    <property type="evidence" value="ECO:0007669"/>
    <property type="project" value="UniProtKB-KW"/>
</dbReference>
<feature type="domain" description="DUF402" evidence="2">
    <location>
        <begin position="44"/>
        <end position="157"/>
    </location>
</feature>
<dbReference type="Gene3D" id="2.40.380.10">
    <property type="entry name" value="FomD-like"/>
    <property type="match status" value="1"/>
</dbReference>
<dbReference type="InterPro" id="IPR050212">
    <property type="entry name" value="Ntdp-like"/>
</dbReference>